<protein>
    <recommendedName>
        <fullName evidence="5">ProQ/FinO domain-containing protein</fullName>
    </recommendedName>
</protein>
<dbReference type="EMBL" id="SLTR01000026">
    <property type="protein sequence ID" value="TDA95772.1"/>
    <property type="molecule type" value="Genomic_DNA"/>
</dbReference>
<feature type="region of interest" description="Disordered" evidence="4">
    <location>
        <begin position="335"/>
        <end position="420"/>
    </location>
</feature>
<feature type="compositionally biased region" description="Polar residues" evidence="4">
    <location>
        <begin position="207"/>
        <end position="220"/>
    </location>
</feature>
<dbReference type="Proteomes" id="UP000294823">
    <property type="component" value="Unassembled WGS sequence"/>
</dbReference>
<keyword evidence="7" id="KW-1185">Reference proteome</keyword>
<organism evidence="6 7">
    <name type="scientific">Halomonas marinisediminis</name>
    <dbReference type="NCBI Taxonomy" id="2546095"/>
    <lineage>
        <taxon>Bacteria</taxon>
        <taxon>Pseudomonadati</taxon>
        <taxon>Pseudomonadota</taxon>
        <taxon>Gammaproteobacteria</taxon>
        <taxon>Oceanospirillales</taxon>
        <taxon>Halomonadaceae</taxon>
        <taxon>Halomonas</taxon>
    </lineage>
</organism>
<evidence type="ECO:0000256" key="3">
    <source>
        <dbReference type="ARBA" id="ARBA00023186"/>
    </source>
</evidence>
<dbReference type="InterPro" id="IPR016103">
    <property type="entry name" value="ProQ/FinO"/>
</dbReference>
<evidence type="ECO:0000313" key="7">
    <source>
        <dbReference type="Proteomes" id="UP000294823"/>
    </source>
</evidence>
<dbReference type="Pfam" id="PF04352">
    <property type="entry name" value="ProQ"/>
    <property type="match status" value="1"/>
</dbReference>
<evidence type="ECO:0000256" key="1">
    <source>
        <dbReference type="ARBA" id="ARBA00022490"/>
    </source>
</evidence>
<sequence>MTPPVSQSLWKENGLAEQRVHSLLDALDGRTRSLLERLANERGARRHAESVQGELAQRLGELERRLAEAQAAHRELAEAHRGLEETYRILEGERRRLEEQCRELEEECRELDEQNSELEAHNRHLHERLTSDQPAEGGFRPGRRSQGLSALIGHRPVPAATEQPALAPSIDESAIDSAESATAKPATPPVGARFIGDQAREPDTGSLADTSLPLSGQSSSEKSEPADEPQGTRQDALPTDEPPSPQALLGEWYVRYPAAFFKGHTRPLMVGIHELLASREPWPEKLVRRALACYVNLPRYLKAMREGAERIDLDGQPAGKVDAQAADYAHRKLDRLQGEKRAGKGRNSQARQQQRRGKATKESAKGKSQPNAKVKGDARQVASKGQGAIADSAPHQADVASSPSTMEEKLSALMAKHNGR</sequence>
<dbReference type="PANTHER" id="PTHR38106:SF1">
    <property type="entry name" value="RNA CHAPERONE PROQ"/>
    <property type="match status" value="1"/>
</dbReference>
<dbReference type="Gene3D" id="1.10.1710.10">
    <property type="entry name" value="ProQ/FinO domain"/>
    <property type="match status" value="1"/>
</dbReference>
<feature type="region of interest" description="Disordered" evidence="4">
    <location>
        <begin position="175"/>
        <end position="245"/>
    </location>
</feature>
<feature type="domain" description="ProQ/FinO" evidence="5">
    <location>
        <begin position="240"/>
        <end position="350"/>
    </location>
</feature>
<evidence type="ECO:0000256" key="2">
    <source>
        <dbReference type="ARBA" id="ARBA00022884"/>
    </source>
</evidence>
<dbReference type="SMART" id="SM00945">
    <property type="entry name" value="ProQ"/>
    <property type="match status" value="1"/>
</dbReference>
<evidence type="ECO:0000256" key="4">
    <source>
        <dbReference type="SAM" id="MobiDB-lite"/>
    </source>
</evidence>
<evidence type="ECO:0000313" key="6">
    <source>
        <dbReference type="EMBL" id="TDA95772.1"/>
    </source>
</evidence>
<keyword evidence="1" id="KW-0963">Cytoplasm</keyword>
<accession>A0ABY2D411</accession>
<keyword evidence="2" id="KW-0694">RNA-binding</keyword>
<dbReference type="SUPFAM" id="SSF48657">
    <property type="entry name" value="FinO-like"/>
    <property type="match status" value="1"/>
</dbReference>
<comment type="caution">
    <text evidence="6">The sequence shown here is derived from an EMBL/GenBank/DDBJ whole genome shotgun (WGS) entry which is preliminary data.</text>
</comment>
<evidence type="ECO:0000259" key="5">
    <source>
        <dbReference type="SMART" id="SM00945"/>
    </source>
</evidence>
<dbReference type="PANTHER" id="PTHR38106">
    <property type="entry name" value="RNA CHAPERONE PROQ"/>
    <property type="match status" value="1"/>
</dbReference>
<dbReference type="InterPro" id="IPR023529">
    <property type="entry name" value="ProQ"/>
</dbReference>
<gene>
    <name evidence="6" type="ORF">E0702_14935</name>
</gene>
<reference evidence="6 7" key="1">
    <citation type="submission" date="2019-03" db="EMBL/GenBank/DDBJ databases">
        <title>Halomonas marinisediminis sp. nov., a moderately halophilic bacterium isolated from the Bohai Gulf.</title>
        <authorList>
            <person name="Ji X."/>
        </authorList>
    </citation>
    <scope>NUCLEOTIDE SEQUENCE [LARGE SCALE GENOMIC DNA]</scope>
    <source>
        <strain evidence="6 7">204</strain>
    </source>
</reference>
<proteinExistence type="predicted"/>
<dbReference type="InterPro" id="IPR036442">
    <property type="entry name" value="ProQ/FinO_sf"/>
</dbReference>
<feature type="region of interest" description="Disordered" evidence="4">
    <location>
        <begin position="125"/>
        <end position="146"/>
    </location>
</feature>
<keyword evidence="3" id="KW-0143">Chaperone</keyword>
<name>A0ABY2D411_9GAMM</name>